<protein>
    <submittedName>
        <fullName evidence="1">Uncharacterized protein</fullName>
    </submittedName>
</protein>
<gene>
    <name evidence="1" type="ORF">MU848_15420</name>
</gene>
<dbReference type="Proteomes" id="UP001203512">
    <property type="component" value="Unassembled WGS sequence"/>
</dbReference>
<sequence>MADAIDLPTLATLQVQAGAGVSNLPERVGFSAAARYSRLMSAFGRLCWAAFSAGHGSFPESAVTKLPFRIGQLLSLCDATEANAECLLGKRADIPAFTFEQQQSPKPKALRTPRNRPFAAVQLPIFRFQVRPRPLCHSCVAVDQKLDHGGSNIRAGSHVSHFPGQTGLSAVP</sequence>
<evidence type="ECO:0000313" key="2">
    <source>
        <dbReference type="Proteomes" id="UP001203512"/>
    </source>
</evidence>
<name>A0ABT0E0U5_9SPHN</name>
<proteinExistence type="predicted"/>
<keyword evidence="2" id="KW-1185">Reference proteome</keyword>
<reference evidence="1 2" key="1">
    <citation type="submission" date="2022-04" db="EMBL/GenBank/DDBJ databases">
        <authorList>
            <person name="Huq M.A."/>
        </authorList>
    </citation>
    <scope>NUCLEOTIDE SEQUENCE [LARGE SCALE GENOMIC DNA]</scope>
    <source>
        <strain evidence="1 2">MAH-33</strain>
    </source>
</reference>
<comment type="caution">
    <text evidence="1">The sequence shown here is derived from an EMBL/GenBank/DDBJ whole genome shotgun (WGS) entry which is preliminary data.</text>
</comment>
<dbReference type="RefSeq" id="WP_247233991.1">
    <property type="nucleotide sequence ID" value="NZ_JALKHS010000016.1"/>
</dbReference>
<accession>A0ABT0E0U5</accession>
<dbReference type="EMBL" id="JALKHS010000016">
    <property type="protein sequence ID" value="MCK0532978.1"/>
    <property type="molecule type" value="Genomic_DNA"/>
</dbReference>
<evidence type="ECO:0000313" key="1">
    <source>
        <dbReference type="EMBL" id="MCK0532978.1"/>
    </source>
</evidence>
<organism evidence="1 2">
    <name type="scientific">Sphingobium agri</name>
    <dbReference type="NCBI Taxonomy" id="2933566"/>
    <lineage>
        <taxon>Bacteria</taxon>
        <taxon>Pseudomonadati</taxon>
        <taxon>Pseudomonadota</taxon>
        <taxon>Alphaproteobacteria</taxon>
        <taxon>Sphingomonadales</taxon>
        <taxon>Sphingomonadaceae</taxon>
        <taxon>Sphingobium</taxon>
    </lineage>
</organism>